<keyword evidence="1" id="KW-0677">Repeat</keyword>
<dbReference type="PANTHER" id="PTHR10039:SF5">
    <property type="entry name" value="NACHT DOMAIN-CONTAINING PROTEIN"/>
    <property type="match status" value="1"/>
</dbReference>
<accession>A0AAE1C3U7</accession>
<name>A0AAE1C3U7_9PEZI</name>
<gene>
    <name evidence="3" type="ORF">LTR78_002674</name>
</gene>
<evidence type="ECO:0000313" key="4">
    <source>
        <dbReference type="Proteomes" id="UP001274830"/>
    </source>
</evidence>
<comment type="caution">
    <text evidence="3">The sequence shown here is derived from an EMBL/GenBank/DDBJ whole genome shotgun (WGS) entry which is preliminary data.</text>
</comment>
<dbReference type="EMBL" id="JAUTXT010000007">
    <property type="protein sequence ID" value="KAK3677136.1"/>
    <property type="molecule type" value="Genomic_DNA"/>
</dbReference>
<evidence type="ECO:0000313" key="3">
    <source>
        <dbReference type="EMBL" id="KAK3677136.1"/>
    </source>
</evidence>
<sequence length="703" mass="79099">MDVLTGLGAASAIVQLVQFSYNVAKSARNIYRNFTNASEKNYLVAESLLKELALFDKYASGLRTFMSAKEVDASVAAAVEPLLDCCLRVKGDRGRLLDRLQIQGGTGKLERLRAAIRVEKETNAMLGLQKELRSLQTRVIHFMMFILAERQSSHYKMVEARHQQNAKYESELMARVSALQDMVKDLTVTQRDEAIMVQQVLRDLKTFAFETQECLYVRRVLQSLRYEALDARNDEITNPHKDTFRWLLDPDRTKASPGQASIVDWLRSGSGLYWISGKPGAGKSTLMKMLCADDRTVTLLSQWAGGQRVVRASHFFWIAGSTMQKNQLGLLQSLCFSILKQHPSLLPVFVREKLQPHVVHARASEANVKHLVEEVTKRAKGVFLWVSLVVKELTKSLNNRVSFFDVCRRLEGIPTDLEAFFRRKVNNIEEFYWQQSARTFLVCMHADGPLKLIGLAALEENDTLADKICDMAGRAVLIHRLYDICNGEVGSLVQDIFGTESVDLAIYARQMESQQQEPPYHALASLHQILLTDSDHFYLDKTYDVNAWFFHLCAQECLLSFLAQYMLDEASAFKVVCASTPGWVVGCPLQSSVSKEGEEPGIDLFDLDLIRQATIGRNNEYAMLLRHLPFAESADEHDVASWMTTAFIKAGARPTPAMAAGEKAFLTSALGAVEAQRILSMRPVPSVRLWLESLVMAIFPRGQ</sequence>
<feature type="domain" description="Nephrocystin 3-like N-terminal" evidence="2">
    <location>
        <begin position="261"/>
        <end position="377"/>
    </location>
</feature>
<proteinExistence type="predicted"/>
<dbReference type="AlphaFoldDB" id="A0AAE1C3U7"/>
<evidence type="ECO:0000256" key="1">
    <source>
        <dbReference type="ARBA" id="ARBA00022737"/>
    </source>
</evidence>
<dbReference type="InterPro" id="IPR056884">
    <property type="entry name" value="NPHP3-like_N"/>
</dbReference>
<keyword evidence="4" id="KW-1185">Reference proteome</keyword>
<evidence type="ECO:0000259" key="2">
    <source>
        <dbReference type="Pfam" id="PF24883"/>
    </source>
</evidence>
<organism evidence="3 4">
    <name type="scientific">Recurvomyces mirabilis</name>
    <dbReference type="NCBI Taxonomy" id="574656"/>
    <lineage>
        <taxon>Eukaryota</taxon>
        <taxon>Fungi</taxon>
        <taxon>Dikarya</taxon>
        <taxon>Ascomycota</taxon>
        <taxon>Pezizomycotina</taxon>
        <taxon>Dothideomycetes</taxon>
        <taxon>Dothideomycetidae</taxon>
        <taxon>Mycosphaerellales</taxon>
        <taxon>Teratosphaeriaceae</taxon>
        <taxon>Recurvomyces</taxon>
    </lineage>
</organism>
<dbReference type="Pfam" id="PF24883">
    <property type="entry name" value="NPHP3_N"/>
    <property type="match status" value="1"/>
</dbReference>
<reference evidence="3" key="1">
    <citation type="submission" date="2023-07" db="EMBL/GenBank/DDBJ databases">
        <title>Black Yeasts Isolated from many extreme environments.</title>
        <authorList>
            <person name="Coleine C."/>
            <person name="Stajich J.E."/>
            <person name="Selbmann L."/>
        </authorList>
    </citation>
    <scope>NUCLEOTIDE SEQUENCE</scope>
    <source>
        <strain evidence="3">CCFEE 5485</strain>
    </source>
</reference>
<dbReference type="InterPro" id="IPR027417">
    <property type="entry name" value="P-loop_NTPase"/>
</dbReference>
<dbReference type="Gene3D" id="3.40.50.300">
    <property type="entry name" value="P-loop containing nucleotide triphosphate hydrolases"/>
    <property type="match status" value="1"/>
</dbReference>
<dbReference type="Proteomes" id="UP001274830">
    <property type="component" value="Unassembled WGS sequence"/>
</dbReference>
<dbReference type="PANTHER" id="PTHR10039">
    <property type="entry name" value="AMELOGENIN"/>
    <property type="match status" value="1"/>
</dbReference>
<protein>
    <recommendedName>
        <fullName evidence="2">Nephrocystin 3-like N-terminal domain-containing protein</fullName>
    </recommendedName>
</protein>